<keyword evidence="2" id="KW-1133">Transmembrane helix</keyword>
<sequence>MKKNPIPRFLSCPCRTQSVANAFANRKHSGFAIVIAIGLMAMILLMLISLTTLIQIEVSSASVEKNQFTARANALLGLGVALGEIQRTLGPDARVTTRGELWDDDPNTVTTALNHPWLTAVFDPRYSGSLPHFLISGNEHLTFDPASATSYPSGYLHANASALSDPDNNQDTAWLVHDPDDLYRSIIAPKVSTNSSGQPGSYAYVVLDEGLKVKANRNSESTAAGLDNVVPDYASPEFYGISTLPGLSAVQSESEIWNAILRGYDLNSLDAALDNNSVTDALQHEVTFGSYGLITKTIRDEDDQDTGDVWGGLKSDLSVVLRDDDLPDAFEGERIFEAKTNLSTDDGGPLWDQLHSFVQLEPASSSAADAGYTPRPYTGEIHGVGPVIALMQLHVNVVVVEESSGNYSVWYYMRPAVVLWNPYDAKLDATSYYAESQLSNSSILRWKHRLEIESDMGGTTYIPGPTASDHQSVDMTTPVNGRIPMHLDIGRSMEPGEAIVFTPELPYEEVNDGVTPWRLTPGFRGGFSFAYKVPGSNFSLDPLDTHQITFLETLSDSRFSGILRLANTQAELETDPLHYVQRLNLSGFTKSSQQSKLQAEASEQLSIYSLVDAQDSIEDIPANFAYRSGMKFGSNRLESYESSTPNGADYFRIQWLEDYNPRAPYSGRSPLEYEASSSSNGGTGDNPSFMGEFFTTQELSADPNDPEVPHTSDNAYVGFTDSVGGSTHATLFHLPRSFAEFQSIGDLMHAGLTMTSGFTDAVNNWKWMSYTPAFAIGNSLADPRLDLNQTYRDEWPDFNFSGAGVATAPAHYDFSYHLNKALWDDYFFSSQLEAVADTGVFNPQNNRVVAVDEDDITVLDDFQLAASNLMIDGAFNVNSTSVEAWEALLGAYLGTEVTTREAGDFQDAERSPLVRSLYPVAGLADGEDENAPELAVNYLGFRALSKTEIRRLAEEIVKQVKTRGPFLSMSEFVNRSPVPFSAQGRSISNLVDWQLAGPLQAAINASGLNSGFFDDETDDIYSVEDGESVYSDTITSSRYFRNFNRAALEGSLAAQAPGYLTQADILARLGSVLTVRSDTFRVRSYGDVRDPFTNEVVGEAWCEAVVQRLPEKVNAAEDVSRGDLVDGMGRRFVIKSFRWLQKEEV</sequence>
<organism evidence="3 4">
    <name type="scientific">Rubellicoccus peritrichatus</name>
    <dbReference type="NCBI Taxonomy" id="3080537"/>
    <lineage>
        <taxon>Bacteria</taxon>
        <taxon>Pseudomonadati</taxon>
        <taxon>Verrucomicrobiota</taxon>
        <taxon>Opitutia</taxon>
        <taxon>Puniceicoccales</taxon>
        <taxon>Cerasicoccaceae</taxon>
        <taxon>Rubellicoccus</taxon>
    </lineage>
</organism>
<gene>
    <name evidence="3" type="ORF">RZN69_14665</name>
</gene>
<proteinExistence type="predicted"/>
<reference evidence="3 4" key="1">
    <citation type="submission" date="2023-10" db="EMBL/GenBank/DDBJ databases">
        <title>Rubellicoccus peritrichatus gen. nov., sp. nov., isolated from an algae of coral reef tank.</title>
        <authorList>
            <person name="Luo J."/>
        </authorList>
    </citation>
    <scope>NUCLEOTIDE SEQUENCE [LARGE SCALE GENOMIC DNA]</scope>
    <source>
        <strain evidence="3 4">CR14</strain>
    </source>
</reference>
<protein>
    <submittedName>
        <fullName evidence="3">Uncharacterized protein</fullName>
    </submittedName>
</protein>
<keyword evidence="2" id="KW-0812">Transmembrane</keyword>
<name>A0AAQ3L9M1_9BACT</name>
<keyword evidence="2" id="KW-0472">Membrane</keyword>
<evidence type="ECO:0000313" key="4">
    <source>
        <dbReference type="Proteomes" id="UP001304300"/>
    </source>
</evidence>
<dbReference type="RefSeq" id="WP_317831904.1">
    <property type="nucleotide sequence ID" value="NZ_CP136920.1"/>
</dbReference>
<dbReference type="EMBL" id="CP136920">
    <property type="protein sequence ID" value="WOO39865.1"/>
    <property type="molecule type" value="Genomic_DNA"/>
</dbReference>
<evidence type="ECO:0000256" key="2">
    <source>
        <dbReference type="SAM" id="Phobius"/>
    </source>
</evidence>
<dbReference type="KEGG" id="puo:RZN69_14665"/>
<dbReference type="AlphaFoldDB" id="A0AAQ3L9M1"/>
<evidence type="ECO:0000256" key="1">
    <source>
        <dbReference type="SAM" id="MobiDB-lite"/>
    </source>
</evidence>
<dbReference type="Proteomes" id="UP001304300">
    <property type="component" value="Chromosome"/>
</dbReference>
<feature type="region of interest" description="Disordered" evidence="1">
    <location>
        <begin position="667"/>
        <end position="691"/>
    </location>
</feature>
<accession>A0AAQ3L9M1</accession>
<evidence type="ECO:0000313" key="3">
    <source>
        <dbReference type="EMBL" id="WOO39865.1"/>
    </source>
</evidence>
<keyword evidence="4" id="KW-1185">Reference proteome</keyword>
<feature type="transmembrane region" description="Helical" evidence="2">
    <location>
        <begin position="31"/>
        <end position="54"/>
    </location>
</feature>